<keyword evidence="5" id="KW-1185">Reference proteome</keyword>
<dbReference type="Pfam" id="PF07992">
    <property type="entry name" value="Pyr_redox_2"/>
    <property type="match status" value="1"/>
</dbReference>
<dbReference type="Gene3D" id="3.50.50.60">
    <property type="entry name" value="FAD/NAD(P)-binding domain"/>
    <property type="match status" value="2"/>
</dbReference>
<reference evidence="4" key="1">
    <citation type="submission" date="2020-12" db="EMBL/GenBank/DDBJ databases">
        <title>Taurinivorans muris gen. nov., sp. nov., fundamental and realized metabolic niche of a ubiquitous sulfidogenic bacterium in the murine intestine.</title>
        <authorList>
            <person name="Ye H."/>
            <person name="Hanson B.T."/>
            <person name="Loy A."/>
        </authorList>
    </citation>
    <scope>NUCLEOTIDE SEQUENCE</scope>
    <source>
        <strain evidence="4">LT0009</strain>
    </source>
</reference>
<dbReference type="InterPro" id="IPR041854">
    <property type="entry name" value="BFD-like_2Fe2S-bd_dom_sf"/>
</dbReference>
<proteinExistence type="predicted"/>
<feature type="domain" description="SoxA A3" evidence="3">
    <location>
        <begin position="380"/>
        <end position="454"/>
    </location>
</feature>
<dbReference type="Gene3D" id="1.10.10.1100">
    <property type="entry name" value="BFD-like [2Fe-2S]-binding domain"/>
    <property type="match status" value="1"/>
</dbReference>
<protein>
    <submittedName>
        <fullName evidence="4">FAD-dependent oxidoreductase</fullName>
    </submittedName>
</protein>
<dbReference type="PANTHER" id="PTHR42949:SF3">
    <property type="entry name" value="ANAEROBIC GLYCEROL-3-PHOSPHATE DEHYDROGENASE SUBUNIT B"/>
    <property type="match status" value="1"/>
</dbReference>
<dbReference type="PIRSF" id="PIRSF037495">
    <property type="entry name" value="Opine_OX_OoxA/HcnB"/>
    <property type="match status" value="1"/>
</dbReference>
<dbReference type="SUPFAM" id="SSF51905">
    <property type="entry name" value="FAD/NAD(P)-binding domain"/>
    <property type="match status" value="1"/>
</dbReference>
<dbReference type="PRINTS" id="PR00469">
    <property type="entry name" value="PNDRDTASEII"/>
</dbReference>
<dbReference type="PRINTS" id="PR00368">
    <property type="entry name" value="FADPNR"/>
</dbReference>
<dbReference type="InterPro" id="IPR023753">
    <property type="entry name" value="FAD/NAD-binding_dom"/>
</dbReference>
<dbReference type="Pfam" id="PF17806">
    <property type="entry name" value="SO_alpha_A3"/>
    <property type="match status" value="1"/>
</dbReference>
<sequence>MADNMDLLIVGAGPAGLGAAISAQACGLDVAVADEYAAIGGQIFRNIHLPCIEHVLDKRTLEIGRTLVENFEKSGVRFHPNTTVWGMEGSEIFCKSLTEVKKISASKVLFATGGYERPVPFKGWTLPGVYTAGAAEMLFRSAGELPTRKSPVVLCGNGPLLMALAVHLIEHGVPISAWLDTGKFSSKLSALAYLGRIFHDMPYFKHGMRLALEILKANVPIITGVTNIEAHGGEFVEKVVFTKNGKTHELAASTLIRHEGVIPRIQIPDSLGMDLAWDTVQRYWYPKTDGFGRTSLNNVYITGDNSFVHGGEAAIWKGYVCGYAIAEDLGIVPDSEVKEKSQEYVRKMELLCRVREYLRHVFAPNPEIFNVSDDTIVCRCECVTAGEVRQAVKEGFTNPREVKIATRAGMGTCQGRSCGVALAEIIAQETGNKMEQVGILKNRQPFEPVFLADYCALHA</sequence>
<dbReference type="InterPro" id="IPR051691">
    <property type="entry name" value="Metab_Enz_Cyan_OpOx_G3PDH"/>
</dbReference>
<keyword evidence="1" id="KW-0560">Oxidoreductase</keyword>
<evidence type="ECO:0000256" key="1">
    <source>
        <dbReference type="ARBA" id="ARBA00023002"/>
    </source>
</evidence>
<feature type="domain" description="FAD/NAD(P)-binding" evidence="2">
    <location>
        <begin position="5"/>
        <end position="305"/>
    </location>
</feature>
<dbReference type="CDD" id="cd19946">
    <property type="entry name" value="GlpA-like_Fer2_BFD-like"/>
    <property type="match status" value="1"/>
</dbReference>
<evidence type="ECO:0000313" key="5">
    <source>
        <dbReference type="Proteomes" id="UP001058120"/>
    </source>
</evidence>
<dbReference type="InterPro" id="IPR041117">
    <property type="entry name" value="SoxA_A3"/>
</dbReference>
<dbReference type="Proteomes" id="UP001058120">
    <property type="component" value="Chromosome"/>
</dbReference>
<evidence type="ECO:0000313" key="4">
    <source>
        <dbReference type="EMBL" id="UWX05887.1"/>
    </source>
</evidence>
<evidence type="ECO:0000259" key="2">
    <source>
        <dbReference type="Pfam" id="PF07992"/>
    </source>
</evidence>
<dbReference type="EMBL" id="CP065938">
    <property type="protein sequence ID" value="UWX05887.1"/>
    <property type="molecule type" value="Genomic_DNA"/>
</dbReference>
<accession>A0ABY5Y2F1</accession>
<dbReference type="InterPro" id="IPR017224">
    <property type="entry name" value="Opine_Oxase_asu/HCN_bsu"/>
</dbReference>
<dbReference type="PANTHER" id="PTHR42949">
    <property type="entry name" value="ANAEROBIC GLYCEROL-3-PHOSPHATE DEHYDROGENASE SUBUNIT B"/>
    <property type="match status" value="1"/>
</dbReference>
<evidence type="ECO:0000259" key="3">
    <source>
        <dbReference type="Pfam" id="PF17806"/>
    </source>
</evidence>
<organism evidence="4 5">
    <name type="scientific">Taurinivorans muris</name>
    <dbReference type="NCBI Taxonomy" id="2787751"/>
    <lineage>
        <taxon>Bacteria</taxon>
        <taxon>Pseudomonadati</taxon>
        <taxon>Thermodesulfobacteriota</taxon>
        <taxon>Desulfovibrionia</taxon>
        <taxon>Desulfovibrionales</taxon>
        <taxon>Desulfovibrionaceae</taxon>
        <taxon>Taurinivorans</taxon>
    </lineage>
</organism>
<name>A0ABY5Y2F1_9BACT</name>
<dbReference type="InterPro" id="IPR036188">
    <property type="entry name" value="FAD/NAD-bd_sf"/>
</dbReference>
<gene>
    <name evidence="4" type="ORF">JBF11_00725</name>
</gene>
<dbReference type="RefSeq" id="WP_334315478.1">
    <property type="nucleotide sequence ID" value="NZ_CP065938.1"/>
</dbReference>